<evidence type="ECO:0000313" key="3">
    <source>
        <dbReference type="EMBL" id="KAK3774777.1"/>
    </source>
</evidence>
<keyword evidence="4" id="KW-1185">Reference proteome</keyword>
<keyword evidence="2" id="KW-0472">Membrane</keyword>
<evidence type="ECO:0000313" key="4">
    <source>
        <dbReference type="Proteomes" id="UP001283361"/>
    </source>
</evidence>
<dbReference type="Proteomes" id="UP001283361">
    <property type="component" value="Unassembled WGS sequence"/>
</dbReference>
<protein>
    <submittedName>
        <fullName evidence="3">Uncharacterized protein</fullName>
    </submittedName>
</protein>
<dbReference type="EMBL" id="JAWDGP010003388">
    <property type="protein sequence ID" value="KAK3774777.1"/>
    <property type="molecule type" value="Genomic_DNA"/>
</dbReference>
<feature type="region of interest" description="Disordered" evidence="1">
    <location>
        <begin position="1"/>
        <end position="52"/>
    </location>
</feature>
<sequence length="117" mass="12658">MQTTTSAIRPTSTPQPTTTSTPQPTTTSTTIRTWPTTPKQTTGTVSTDTSQLHNSDTTTFYAVSIQTVTSFGQDPNSEWAGYPGSFNSGRSSGGPHRRQIVVICFLLSIFSFYTALE</sequence>
<feature type="transmembrane region" description="Helical" evidence="2">
    <location>
        <begin position="100"/>
        <end position="116"/>
    </location>
</feature>
<proteinExistence type="predicted"/>
<accession>A0AAE0ZUD9</accession>
<keyword evidence="2" id="KW-0812">Transmembrane</keyword>
<reference evidence="3" key="1">
    <citation type="journal article" date="2023" name="G3 (Bethesda)">
        <title>A reference genome for the long-term kleptoplast-retaining sea slug Elysia crispata morphotype clarki.</title>
        <authorList>
            <person name="Eastman K.E."/>
            <person name="Pendleton A.L."/>
            <person name="Shaikh M.A."/>
            <person name="Suttiyut T."/>
            <person name="Ogas R."/>
            <person name="Tomko P."/>
            <person name="Gavelis G."/>
            <person name="Widhalm J.R."/>
            <person name="Wisecaver J.H."/>
        </authorList>
    </citation>
    <scope>NUCLEOTIDE SEQUENCE</scope>
    <source>
        <strain evidence="3">ECLA1</strain>
    </source>
</reference>
<name>A0AAE0ZUD9_9GAST</name>
<comment type="caution">
    <text evidence="3">The sequence shown here is derived from an EMBL/GenBank/DDBJ whole genome shotgun (WGS) entry which is preliminary data.</text>
</comment>
<dbReference type="AlphaFoldDB" id="A0AAE0ZUD9"/>
<evidence type="ECO:0000256" key="1">
    <source>
        <dbReference type="SAM" id="MobiDB-lite"/>
    </source>
</evidence>
<organism evidence="3 4">
    <name type="scientific">Elysia crispata</name>
    <name type="common">lettuce slug</name>
    <dbReference type="NCBI Taxonomy" id="231223"/>
    <lineage>
        <taxon>Eukaryota</taxon>
        <taxon>Metazoa</taxon>
        <taxon>Spiralia</taxon>
        <taxon>Lophotrochozoa</taxon>
        <taxon>Mollusca</taxon>
        <taxon>Gastropoda</taxon>
        <taxon>Heterobranchia</taxon>
        <taxon>Euthyneura</taxon>
        <taxon>Panpulmonata</taxon>
        <taxon>Sacoglossa</taxon>
        <taxon>Placobranchoidea</taxon>
        <taxon>Plakobranchidae</taxon>
        <taxon>Elysia</taxon>
    </lineage>
</organism>
<keyword evidence="2" id="KW-1133">Transmembrane helix</keyword>
<feature type="compositionally biased region" description="Low complexity" evidence="1">
    <location>
        <begin position="10"/>
        <end position="47"/>
    </location>
</feature>
<gene>
    <name evidence="3" type="ORF">RRG08_019640</name>
</gene>
<evidence type="ECO:0000256" key="2">
    <source>
        <dbReference type="SAM" id="Phobius"/>
    </source>
</evidence>